<accession>A0ABS5A5P3</accession>
<dbReference type="InterPro" id="IPR050237">
    <property type="entry name" value="ATP-dep_AMP-bd_enzyme"/>
</dbReference>
<evidence type="ECO:0000313" key="3">
    <source>
        <dbReference type="EMBL" id="MBP2471920.1"/>
    </source>
</evidence>
<gene>
    <name evidence="3" type="ORF">JOF53_000792</name>
</gene>
<feature type="domain" description="AMP-binding enzyme C-terminal" evidence="2">
    <location>
        <begin position="405"/>
        <end position="482"/>
    </location>
</feature>
<sequence>MNIADFLHRADPNSTAVHAGEASWEYGRLLDESGRLAAALLRSGLTVGDRVGILLPNTPAHILAYLAVTSAGGVVVSLNPTLSGAEVRDAFGLTEPRLVVTEPELVPAVRAATSAEVVTDRPTEGARSIPELLAENPRAAAVVPVGADHPASILFTSGSTGRPKGVVLTHGNAVWAAEAKASRMRPVPGDRVALISPLHHAYGQNAVLNAALSGGAAVVLLDPRRRRKLVADLAAAGVSVLPTVPALLRVLLDLGASRETLPALRYTLSAAAPLSRPIAELWADRFGAPPHVGYGLTECSPCALYQDGPTVAAGSVGRPFPGVDTRVVGADGADVPDGEIGELWLRGPNVMAGYFADPAASAEVLVGGWLRTGDQVRRDASGEHWLAGRSKHIIIVSGVNVFPGEVEAVLAEHPAVRAAAVVGRPHPVVGETVLAFVHLREGVAAEDAVPDLRARCRDRLAPVKRPALIQALPEIPLLASGKPDLERLRRWGVR</sequence>
<dbReference type="Pfam" id="PF13193">
    <property type="entry name" value="AMP-binding_C"/>
    <property type="match status" value="1"/>
</dbReference>
<keyword evidence="3" id="KW-0436">Ligase</keyword>
<dbReference type="InterPro" id="IPR042099">
    <property type="entry name" value="ANL_N_sf"/>
</dbReference>
<name>A0ABS5A5P3_9PSEU</name>
<dbReference type="InterPro" id="IPR000873">
    <property type="entry name" value="AMP-dep_synth/lig_dom"/>
</dbReference>
<keyword evidence="4" id="KW-1185">Reference proteome</keyword>
<dbReference type="SUPFAM" id="SSF56801">
    <property type="entry name" value="Acetyl-CoA synthetase-like"/>
    <property type="match status" value="1"/>
</dbReference>
<evidence type="ECO:0000259" key="2">
    <source>
        <dbReference type="Pfam" id="PF13193"/>
    </source>
</evidence>
<dbReference type="InterPro" id="IPR020845">
    <property type="entry name" value="AMP-binding_CS"/>
</dbReference>
<dbReference type="GO" id="GO:0004467">
    <property type="term" value="F:long-chain fatty acid-CoA ligase activity"/>
    <property type="evidence" value="ECO:0007669"/>
    <property type="project" value="UniProtKB-EC"/>
</dbReference>
<dbReference type="EMBL" id="JAGIOO010000001">
    <property type="protein sequence ID" value="MBP2471920.1"/>
    <property type="molecule type" value="Genomic_DNA"/>
</dbReference>
<dbReference type="PROSITE" id="PS00455">
    <property type="entry name" value="AMP_BINDING"/>
    <property type="match status" value="1"/>
</dbReference>
<feature type="domain" description="AMP-dependent synthetase/ligase" evidence="1">
    <location>
        <begin position="10"/>
        <end position="355"/>
    </location>
</feature>
<dbReference type="PANTHER" id="PTHR43767:SF1">
    <property type="entry name" value="NONRIBOSOMAL PEPTIDE SYNTHASE PES1 (EUROFUNG)-RELATED"/>
    <property type="match status" value="1"/>
</dbReference>
<evidence type="ECO:0000313" key="4">
    <source>
        <dbReference type="Proteomes" id="UP001519363"/>
    </source>
</evidence>
<dbReference type="Proteomes" id="UP001519363">
    <property type="component" value="Unassembled WGS sequence"/>
</dbReference>
<dbReference type="Gene3D" id="3.30.300.30">
    <property type="match status" value="1"/>
</dbReference>
<organism evidence="3 4">
    <name type="scientific">Crossiella equi</name>
    <dbReference type="NCBI Taxonomy" id="130796"/>
    <lineage>
        <taxon>Bacteria</taxon>
        <taxon>Bacillati</taxon>
        <taxon>Actinomycetota</taxon>
        <taxon>Actinomycetes</taxon>
        <taxon>Pseudonocardiales</taxon>
        <taxon>Pseudonocardiaceae</taxon>
        <taxon>Crossiella</taxon>
    </lineage>
</organism>
<dbReference type="EC" id="6.2.1.3" evidence="3"/>
<dbReference type="PANTHER" id="PTHR43767">
    <property type="entry name" value="LONG-CHAIN-FATTY-ACID--COA LIGASE"/>
    <property type="match status" value="1"/>
</dbReference>
<dbReference type="Pfam" id="PF00501">
    <property type="entry name" value="AMP-binding"/>
    <property type="match status" value="1"/>
</dbReference>
<reference evidence="3 4" key="1">
    <citation type="submission" date="2021-03" db="EMBL/GenBank/DDBJ databases">
        <title>Sequencing the genomes of 1000 actinobacteria strains.</title>
        <authorList>
            <person name="Klenk H.-P."/>
        </authorList>
    </citation>
    <scope>NUCLEOTIDE SEQUENCE [LARGE SCALE GENOMIC DNA]</scope>
    <source>
        <strain evidence="3 4">DSM 44580</strain>
    </source>
</reference>
<comment type="caution">
    <text evidence="3">The sequence shown here is derived from an EMBL/GenBank/DDBJ whole genome shotgun (WGS) entry which is preliminary data.</text>
</comment>
<dbReference type="InterPro" id="IPR045851">
    <property type="entry name" value="AMP-bd_C_sf"/>
</dbReference>
<dbReference type="InterPro" id="IPR025110">
    <property type="entry name" value="AMP-bd_C"/>
</dbReference>
<protein>
    <submittedName>
        <fullName evidence="3">Long-chain acyl-CoA synthetase</fullName>
        <ecNumber evidence="3">6.2.1.3</ecNumber>
    </submittedName>
</protein>
<dbReference type="Gene3D" id="3.40.50.12780">
    <property type="entry name" value="N-terminal domain of ligase-like"/>
    <property type="match status" value="1"/>
</dbReference>
<proteinExistence type="predicted"/>
<dbReference type="RefSeq" id="WP_086781668.1">
    <property type="nucleotide sequence ID" value="NZ_JAGIOO010000001.1"/>
</dbReference>
<evidence type="ECO:0000259" key="1">
    <source>
        <dbReference type="Pfam" id="PF00501"/>
    </source>
</evidence>